<comment type="caution">
    <text evidence="1">The sequence shown here is derived from an EMBL/GenBank/DDBJ whole genome shotgun (WGS) entry which is preliminary data.</text>
</comment>
<feature type="non-terminal residue" evidence="1">
    <location>
        <position position="1"/>
    </location>
</feature>
<sequence length="91" mass="9852">EQNGAWCCFAGKGEDGAGGGGLCVAGQQNQTTQPSVVIFLGSIASLGMADRSMTLPSARETMPQLLRSWLRLPERFRWAWCSVRLSFVLSC</sequence>
<dbReference type="EMBL" id="JBHRTN010000024">
    <property type="protein sequence ID" value="MFC3127275.1"/>
    <property type="molecule type" value="Genomic_DNA"/>
</dbReference>
<evidence type="ECO:0000313" key="2">
    <source>
        <dbReference type="Proteomes" id="UP001595593"/>
    </source>
</evidence>
<gene>
    <name evidence="1" type="ORF">ACFOD4_19615</name>
</gene>
<proteinExistence type="predicted"/>
<evidence type="ECO:0000313" key="1">
    <source>
        <dbReference type="EMBL" id="MFC3127275.1"/>
    </source>
</evidence>
<protein>
    <submittedName>
        <fullName evidence="1">Uncharacterized protein</fullName>
    </submittedName>
</protein>
<accession>A0ABV7G439</accession>
<dbReference type="RefSeq" id="WP_379599181.1">
    <property type="nucleotide sequence ID" value="NZ_JBHRTN010000024.1"/>
</dbReference>
<keyword evidence="2" id="KW-1185">Reference proteome</keyword>
<organism evidence="1 2">
    <name type="scientific">Teichococcus globiformis</name>
    <dbReference type="NCBI Taxonomy" id="2307229"/>
    <lineage>
        <taxon>Bacteria</taxon>
        <taxon>Pseudomonadati</taxon>
        <taxon>Pseudomonadota</taxon>
        <taxon>Alphaproteobacteria</taxon>
        <taxon>Acetobacterales</taxon>
        <taxon>Roseomonadaceae</taxon>
        <taxon>Roseomonas</taxon>
    </lineage>
</organism>
<dbReference type="Proteomes" id="UP001595593">
    <property type="component" value="Unassembled WGS sequence"/>
</dbReference>
<name>A0ABV7G439_9PROT</name>
<reference evidence="2" key="1">
    <citation type="journal article" date="2019" name="Int. J. Syst. Evol. Microbiol.">
        <title>The Global Catalogue of Microorganisms (GCM) 10K type strain sequencing project: providing services to taxonomists for standard genome sequencing and annotation.</title>
        <authorList>
            <consortium name="The Broad Institute Genomics Platform"/>
            <consortium name="The Broad Institute Genome Sequencing Center for Infectious Disease"/>
            <person name="Wu L."/>
            <person name="Ma J."/>
        </authorList>
    </citation>
    <scope>NUCLEOTIDE SEQUENCE [LARGE SCALE GENOMIC DNA]</scope>
    <source>
        <strain evidence="2">KCTC 52094</strain>
    </source>
</reference>